<organism evidence="2 3">
    <name type="scientific">Carnegiea gigantea</name>
    <dbReference type="NCBI Taxonomy" id="171969"/>
    <lineage>
        <taxon>Eukaryota</taxon>
        <taxon>Viridiplantae</taxon>
        <taxon>Streptophyta</taxon>
        <taxon>Embryophyta</taxon>
        <taxon>Tracheophyta</taxon>
        <taxon>Spermatophyta</taxon>
        <taxon>Magnoliopsida</taxon>
        <taxon>eudicotyledons</taxon>
        <taxon>Gunneridae</taxon>
        <taxon>Pentapetalae</taxon>
        <taxon>Caryophyllales</taxon>
        <taxon>Cactineae</taxon>
        <taxon>Cactaceae</taxon>
        <taxon>Cactoideae</taxon>
        <taxon>Echinocereeae</taxon>
        <taxon>Carnegiea</taxon>
    </lineage>
</organism>
<evidence type="ECO:0000256" key="1">
    <source>
        <dbReference type="SAM" id="MobiDB-lite"/>
    </source>
</evidence>
<feature type="region of interest" description="Disordered" evidence="1">
    <location>
        <begin position="55"/>
        <end position="75"/>
    </location>
</feature>
<evidence type="ECO:0000313" key="3">
    <source>
        <dbReference type="Proteomes" id="UP001153076"/>
    </source>
</evidence>
<accession>A0A9Q1L0U7</accession>
<keyword evidence="3" id="KW-1185">Reference proteome</keyword>
<dbReference type="EMBL" id="JAKOGI010000003">
    <property type="protein sequence ID" value="KAJ8452575.1"/>
    <property type="molecule type" value="Genomic_DNA"/>
</dbReference>
<reference evidence="2" key="1">
    <citation type="submission" date="2022-04" db="EMBL/GenBank/DDBJ databases">
        <title>Carnegiea gigantea Genome sequencing and assembly v2.</title>
        <authorList>
            <person name="Copetti D."/>
            <person name="Sanderson M.J."/>
            <person name="Burquez A."/>
            <person name="Wojciechowski M.F."/>
        </authorList>
    </citation>
    <scope>NUCLEOTIDE SEQUENCE</scope>
    <source>
        <strain evidence="2">SGP5-SGP5p</strain>
        <tissue evidence="2">Aerial part</tissue>
    </source>
</reference>
<gene>
    <name evidence="2" type="ORF">Cgig2_004911</name>
</gene>
<proteinExistence type="predicted"/>
<evidence type="ECO:0000313" key="2">
    <source>
        <dbReference type="EMBL" id="KAJ8452575.1"/>
    </source>
</evidence>
<comment type="caution">
    <text evidence="2">The sequence shown here is derived from an EMBL/GenBank/DDBJ whole genome shotgun (WGS) entry which is preliminary data.</text>
</comment>
<dbReference type="Proteomes" id="UP001153076">
    <property type="component" value="Unassembled WGS sequence"/>
</dbReference>
<dbReference type="AlphaFoldDB" id="A0A9Q1L0U7"/>
<name>A0A9Q1L0U7_9CARY</name>
<protein>
    <submittedName>
        <fullName evidence="2">Uncharacterized protein</fullName>
    </submittedName>
</protein>
<sequence>MTSPFSMAAIVAFYYPTSATSVSTPVILAGTQICRNHHPLNPDEEPSPLQTLLNASRHQPPINPTNKPHQRVDQPPSIRLMSSTRTTHHPCGSACEPRAASMVLFFVVLFREVVEVYGQIWEVSGQGGSRIWSQEPQDAYSEWISSRKAQDFVVAKTPCSNRVHYMPSSVISSHSMHLTVLTTTRYAVNTNMYYVCRPQEAQIYPFHSR</sequence>